<sequence length="69" mass="7822">MFRSRVLARLVGKERGDRVHPALASEKRSIDRCPSANTFSRMLLHTRCDRRVPNNAACPCNFLSFKGTC</sequence>
<evidence type="ECO:0000313" key="1">
    <source>
        <dbReference type="EMBL" id="KOX67149.1"/>
    </source>
</evidence>
<evidence type="ECO:0000313" key="2">
    <source>
        <dbReference type="Proteomes" id="UP000053105"/>
    </source>
</evidence>
<protein>
    <submittedName>
        <fullName evidence="1">Uncharacterized protein</fullName>
    </submittedName>
</protein>
<dbReference type="EMBL" id="KQ438551">
    <property type="protein sequence ID" value="KOX67149.1"/>
    <property type="molecule type" value="Genomic_DNA"/>
</dbReference>
<dbReference type="AlphaFoldDB" id="A0A0M8ZPV9"/>
<reference evidence="1 2" key="1">
    <citation type="submission" date="2015-07" db="EMBL/GenBank/DDBJ databases">
        <title>The genome of Melipona quadrifasciata.</title>
        <authorList>
            <person name="Pan H."/>
            <person name="Kapheim K."/>
        </authorList>
    </citation>
    <scope>NUCLEOTIDE SEQUENCE [LARGE SCALE GENOMIC DNA]</scope>
    <source>
        <strain evidence="1">0111107301</strain>
        <tissue evidence="1">Whole body</tissue>
    </source>
</reference>
<dbReference type="Proteomes" id="UP000053105">
    <property type="component" value="Unassembled WGS sequence"/>
</dbReference>
<gene>
    <name evidence="1" type="ORF">WN51_09393</name>
</gene>
<organism evidence="1 2">
    <name type="scientific">Melipona quadrifasciata</name>
    <dbReference type="NCBI Taxonomy" id="166423"/>
    <lineage>
        <taxon>Eukaryota</taxon>
        <taxon>Metazoa</taxon>
        <taxon>Ecdysozoa</taxon>
        <taxon>Arthropoda</taxon>
        <taxon>Hexapoda</taxon>
        <taxon>Insecta</taxon>
        <taxon>Pterygota</taxon>
        <taxon>Neoptera</taxon>
        <taxon>Endopterygota</taxon>
        <taxon>Hymenoptera</taxon>
        <taxon>Apocrita</taxon>
        <taxon>Aculeata</taxon>
        <taxon>Apoidea</taxon>
        <taxon>Anthophila</taxon>
        <taxon>Apidae</taxon>
        <taxon>Melipona</taxon>
    </lineage>
</organism>
<proteinExistence type="predicted"/>
<accession>A0A0M8ZPV9</accession>
<name>A0A0M8ZPV9_9HYME</name>
<keyword evidence="2" id="KW-1185">Reference proteome</keyword>